<accession>A0A1V9FU66</accession>
<dbReference type="AlphaFoldDB" id="A0A1V9FU66"/>
<dbReference type="Pfam" id="PF15890">
    <property type="entry name" value="Peptidase_Mx1"/>
    <property type="match status" value="1"/>
</dbReference>
<dbReference type="PROSITE" id="PS51257">
    <property type="entry name" value="PROKAR_LIPOPROTEIN"/>
    <property type="match status" value="1"/>
</dbReference>
<proteinExistence type="predicted"/>
<reference evidence="1 2" key="1">
    <citation type="submission" date="2016-03" db="EMBL/GenBank/DDBJ databases">
        <title>Niastella vici sp. nov., isolated from farmland soil.</title>
        <authorList>
            <person name="Chen L."/>
            <person name="Wang D."/>
            <person name="Yang S."/>
            <person name="Wang G."/>
        </authorList>
    </citation>
    <scope>NUCLEOTIDE SEQUENCE [LARGE SCALE GENOMIC DNA]</scope>
    <source>
        <strain evidence="1 2">DJ57</strain>
    </source>
</reference>
<evidence type="ECO:0008006" key="3">
    <source>
        <dbReference type="Google" id="ProtNLM"/>
    </source>
</evidence>
<evidence type="ECO:0000313" key="2">
    <source>
        <dbReference type="Proteomes" id="UP000192796"/>
    </source>
</evidence>
<evidence type="ECO:0000313" key="1">
    <source>
        <dbReference type="EMBL" id="OQP61847.1"/>
    </source>
</evidence>
<dbReference type="RefSeq" id="WP_081150309.1">
    <property type="nucleotide sequence ID" value="NZ_LVYD01000055.1"/>
</dbReference>
<protein>
    <recommendedName>
        <fullName evidence="3">Substrate import-associated zinc metallohydrolase lipoprotein</fullName>
    </recommendedName>
</protein>
<dbReference type="OrthoDB" id="1113652at2"/>
<dbReference type="NCBIfam" id="TIGR04549">
    <property type="entry name" value="LP_HExxH_w_tonB"/>
    <property type="match status" value="1"/>
</dbReference>
<dbReference type="Proteomes" id="UP000192796">
    <property type="component" value="Unassembled WGS sequence"/>
</dbReference>
<name>A0A1V9FU66_9BACT</name>
<comment type="caution">
    <text evidence="1">The sequence shown here is derived from an EMBL/GenBank/DDBJ whole genome shotgun (WGS) entry which is preliminary data.</text>
</comment>
<organism evidence="1 2">
    <name type="scientific">Niastella vici</name>
    <dbReference type="NCBI Taxonomy" id="1703345"/>
    <lineage>
        <taxon>Bacteria</taxon>
        <taxon>Pseudomonadati</taxon>
        <taxon>Bacteroidota</taxon>
        <taxon>Chitinophagia</taxon>
        <taxon>Chitinophagales</taxon>
        <taxon>Chitinophagaceae</taxon>
        <taxon>Niastella</taxon>
    </lineage>
</organism>
<dbReference type="SUPFAM" id="SSF55486">
    <property type="entry name" value="Metalloproteases ('zincins'), catalytic domain"/>
    <property type="match status" value="1"/>
</dbReference>
<keyword evidence="2" id="KW-1185">Reference proteome</keyword>
<dbReference type="EMBL" id="LVYD01000055">
    <property type="protein sequence ID" value="OQP61847.1"/>
    <property type="molecule type" value="Genomic_DNA"/>
</dbReference>
<dbReference type="InterPro" id="IPR030890">
    <property type="entry name" value="LP_HExxH_w_TonB"/>
</dbReference>
<sequence length="300" mass="33640">MKKVTIIICVVLLAVACKKSEHLGSVDNIPGLGGDTWVKGSIDNWIYDNLTKPFNISVKYKWDQFELELNKDLVPPMEEKIVPVMEAVKKVWIDTYIAEAGDVFMRTYCPKFFVLCGSASWNTDGTITLGTAEGGRKIVLYVLNDFRTKAMAGYTPSDSATIKQMFHTIEHEFGHILHQNVLYPEDFKRITPGFYTANWNNVSDNAARRDGFVTAYAMSAPDEDFVEMIAMMLIEGKAGFDKIVNSIPAGASQNGISQADAMAKLRKKESMVVAYYKDVWGIDFYRLQTRVRGAVDALIK</sequence>
<gene>
    <name evidence="1" type="ORF">A3860_30745</name>
</gene>
<dbReference type="STRING" id="1703345.A3860_30745"/>
<dbReference type="Gene3D" id="3.40.390.70">
    <property type="match status" value="1"/>
</dbReference>